<dbReference type="RefSeq" id="WP_029578453.1">
    <property type="nucleotide sequence ID" value="NZ_CP012076.1"/>
</dbReference>
<dbReference type="SUPFAM" id="SSF46785">
    <property type="entry name" value="Winged helix' DNA-binding domain"/>
    <property type="match status" value="1"/>
</dbReference>
<dbReference type="SUPFAM" id="SSF53850">
    <property type="entry name" value="Periplasmic binding protein-like II"/>
    <property type="match status" value="1"/>
</dbReference>
<dbReference type="Proteomes" id="UP000282741">
    <property type="component" value="Chromosome"/>
</dbReference>
<keyword evidence="2" id="KW-0805">Transcription regulation</keyword>
<evidence type="ECO:0000313" key="7">
    <source>
        <dbReference type="Proteomes" id="UP000282741"/>
    </source>
</evidence>
<dbReference type="PRINTS" id="PR00039">
    <property type="entry name" value="HTHLYSR"/>
</dbReference>
<evidence type="ECO:0000256" key="1">
    <source>
        <dbReference type="ARBA" id="ARBA00009437"/>
    </source>
</evidence>
<reference evidence="7" key="1">
    <citation type="submission" date="2017-10" db="EMBL/GenBank/DDBJ databases">
        <title>Whole genome sequencing of various Bordetella species.</title>
        <authorList>
            <person name="Weigand M.R."/>
            <person name="Loparev V."/>
            <person name="Peng Y."/>
            <person name="Bowden K.E."/>
            <person name="Tondella M.L."/>
            <person name="Williams M.M."/>
        </authorList>
    </citation>
    <scope>NUCLEOTIDE SEQUENCE [LARGE SCALE GENOMIC DNA]</scope>
    <source>
        <strain evidence="7">H720</strain>
    </source>
</reference>
<dbReference type="PANTHER" id="PTHR30419">
    <property type="entry name" value="HTH-TYPE TRANSCRIPTIONAL REGULATOR YBHD"/>
    <property type="match status" value="1"/>
</dbReference>
<dbReference type="InterPro" id="IPR036388">
    <property type="entry name" value="WH-like_DNA-bd_sf"/>
</dbReference>
<dbReference type="AlphaFoldDB" id="A0AAN1RUJ5"/>
<dbReference type="InterPro" id="IPR036390">
    <property type="entry name" value="WH_DNA-bd_sf"/>
</dbReference>
<organism evidence="6 7">
    <name type="scientific">Bordetella hinzii</name>
    <dbReference type="NCBI Taxonomy" id="103855"/>
    <lineage>
        <taxon>Bacteria</taxon>
        <taxon>Pseudomonadati</taxon>
        <taxon>Pseudomonadota</taxon>
        <taxon>Betaproteobacteria</taxon>
        <taxon>Burkholderiales</taxon>
        <taxon>Alcaligenaceae</taxon>
        <taxon>Bordetella</taxon>
    </lineage>
</organism>
<evidence type="ECO:0000256" key="4">
    <source>
        <dbReference type="ARBA" id="ARBA00023163"/>
    </source>
</evidence>
<protein>
    <submittedName>
        <fullName evidence="6">LysR family transcriptional regulator</fullName>
    </submittedName>
</protein>
<dbReference type="FunFam" id="1.10.10.10:FF:000001">
    <property type="entry name" value="LysR family transcriptional regulator"/>
    <property type="match status" value="1"/>
</dbReference>
<dbReference type="Gene3D" id="3.40.190.10">
    <property type="entry name" value="Periplasmic binding protein-like II"/>
    <property type="match status" value="2"/>
</dbReference>
<dbReference type="Pfam" id="PF03466">
    <property type="entry name" value="LysR_substrate"/>
    <property type="match status" value="1"/>
</dbReference>
<proteinExistence type="inferred from homology"/>
<dbReference type="PROSITE" id="PS50931">
    <property type="entry name" value="HTH_LYSR"/>
    <property type="match status" value="1"/>
</dbReference>
<dbReference type="Pfam" id="PF00126">
    <property type="entry name" value="HTH_1"/>
    <property type="match status" value="1"/>
</dbReference>
<dbReference type="GO" id="GO:0003677">
    <property type="term" value="F:DNA binding"/>
    <property type="evidence" value="ECO:0007669"/>
    <property type="project" value="UniProtKB-KW"/>
</dbReference>
<feature type="domain" description="HTH lysR-type" evidence="5">
    <location>
        <begin position="1"/>
        <end position="60"/>
    </location>
</feature>
<keyword evidence="4" id="KW-0804">Transcription</keyword>
<dbReference type="GO" id="GO:0003700">
    <property type="term" value="F:DNA-binding transcription factor activity"/>
    <property type="evidence" value="ECO:0007669"/>
    <property type="project" value="InterPro"/>
</dbReference>
<dbReference type="GO" id="GO:0005829">
    <property type="term" value="C:cytosol"/>
    <property type="evidence" value="ECO:0007669"/>
    <property type="project" value="TreeGrafter"/>
</dbReference>
<gene>
    <name evidence="6" type="ORF">CS347_03840</name>
</gene>
<keyword evidence="3" id="KW-0238">DNA-binding</keyword>
<name>A0AAN1RUJ5_9BORD</name>
<dbReference type="Gene3D" id="1.10.10.10">
    <property type="entry name" value="Winged helix-like DNA-binding domain superfamily/Winged helix DNA-binding domain"/>
    <property type="match status" value="1"/>
</dbReference>
<accession>A0AAN1RUJ5</accession>
<dbReference type="InterPro" id="IPR005119">
    <property type="entry name" value="LysR_subst-bd"/>
</dbReference>
<sequence length="295" mass="32105">MNFSFRQLRAFLAVAETASFTKAAAQLHVTQAGLSAMIRELEQSLDCRLFERSTRSVSLTAAGRDLLPTVRKTVADLSGAIQDVSARNAGQEQVLRLGVTPLIASSILPQVLQAFALRHPDWRAEVADLDRGLIEQGVENGTLDAGFGAFFQKSAGIRRRQLFPAELMLAQPPDAPRRKAALAWNRIDPEKLISLPAGNAIQQRVDRLLPPAPRRRGTYSHLETVLAMVEAGLGEAVVPSFSAVAGRRWRVRLQALAPRVAVDYFVISRSGRPLNAALEGFSQCLRQAAQGVPPS</sequence>
<dbReference type="KEGG" id="bhz:ACR54_00876"/>
<evidence type="ECO:0000256" key="2">
    <source>
        <dbReference type="ARBA" id="ARBA00023015"/>
    </source>
</evidence>
<evidence type="ECO:0000256" key="3">
    <source>
        <dbReference type="ARBA" id="ARBA00023125"/>
    </source>
</evidence>
<dbReference type="InterPro" id="IPR050950">
    <property type="entry name" value="HTH-type_LysR_regulators"/>
</dbReference>
<evidence type="ECO:0000313" key="6">
    <source>
        <dbReference type="EMBL" id="AZW15975.1"/>
    </source>
</evidence>
<dbReference type="InterPro" id="IPR000847">
    <property type="entry name" value="LysR_HTH_N"/>
</dbReference>
<evidence type="ECO:0000259" key="5">
    <source>
        <dbReference type="PROSITE" id="PS50931"/>
    </source>
</evidence>
<comment type="similarity">
    <text evidence="1">Belongs to the LysR transcriptional regulatory family.</text>
</comment>
<dbReference type="EMBL" id="CP024172">
    <property type="protein sequence ID" value="AZW15975.1"/>
    <property type="molecule type" value="Genomic_DNA"/>
</dbReference>